<dbReference type="AlphaFoldDB" id="A0A6P8IMG0"/>
<gene>
    <name evidence="2" type="primary">LOC116302418</name>
</gene>
<dbReference type="KEGG" id="aten:116302418"/>
<keyword evidence="1" id="KW-1185">Reference proteome</keyword>
<dbReference type="GeneID" id="116302418"/>
<evidence type="ECO:0000313" key="1">
    <source>
        <dbReference type="Proteomes" id="UP000515163"/>
    </source>
</evidence>
<dbReference type="RefSeq" id="XP_031567568.1">
    <property type="nucleotide sequence ID" value="XM_031711708.1"/>
</dbReference>
<dbReference type="InParanoid" id="A0A6P8IMG0"/>
<dbReference type="Proteomes" id="UP000515163">
    <property type="component" value="Unplaced"/>
</dbReference>
<protein>
    <submittedName>
        <fullName evidence="2">Uncharacterized protein LOC116302418</fullName>
    </submittedName>
</protein>
<dbReference type="Gene3D" id="3.90.215.10">
    <property type="entry name" value="Gamma Fibrinogen, chain A, domain 1"/>
    <property type="match status" value="1"/>
</dbReference>
<evidence type="ECO:0000313" key="2">
    <source>
        <dbReference type="RefSeq" id="XP_031567568.1"/>
    </source>
</evidence>
<proteinExistence type="predicted"/>
<name>A0A6P8IMG0_ACTTE</name>
<organism evidence="1 2">
    <name type="scientific">Actinia tenebrosa</name>
    <name type="common">Australian red waratah sea anemone</name>
    <dbReference type="NCBI Taxonomy" id="6105"/>
    <lineage>
        <taxon>Eukaryota</taxon>
        <taxon>Metazoa</taxon>
        <taxon>Cnidaria</taxon>
        <taxon>Anthozoa</taxon>
        <taxon>Hexacorallia</taxon>
        <taxon>Actiniaria</taxon>
        <taxon>Actiniidae</taxon>
        <taxon>Actinia</taxon>
    </lineage>
</organism>
<dbReference type="OrthoDB" id="10271349at2759"/>
<dbReference type="SUPFAM" id="SSF56496">
    <property type="entry name" value="Fibrinogen C-terminal domain-like"/>
    <property type="match status" value="1"/>
</dbReference>
<dbReference type="InterPro" id="IPR036056">
    <property type="entry name" value="Fibrinogen-like_C"/>
</dbReference>
<reference evidence="2" key="1">
    <citation type="submission" date="2025-08" db="UniProtKB">
        <authorList>
            <consortium name="RefSeq"/>
        </authorList>
    </citation>
    <scope>IDENTIFICATION</scope>
    <source>
        <tissue evidence="2">Tentacle</tissue>
    </source>
</reference>
<sequence>MLLKQKTCSHLCTQYLSCLSYNYKVMSVGRLDRCELNNATRQSVPDSYIDNPLYNHYYDLDTETSRSCLDYLRYGATRNGIYDITDISGDSYPVWCDVTSEPRSAWTLIMSHAFRNKDQQAFCRKTLTEDVPVNQDNPNWEAYRLSLRRMQFLFNQSTHWRVTSSSYKYGVDFRDYVRASLSAFDILSYLGRGECKNVEYINIRGINASFTTVPFWQSLASPADILHTDSSLNPCAFDARQGAVASENNFGLLCIDTNPAFRASESADSTNEHWMGGYL</sequence>
<accession>A0A6P8IMG0</accession>
<dbReference type="InterPro" id="IPR014716">
    <property type="entry name" value="Fibrinogen_a/b/g_C_1"/>
</dbReference>